<protein>
    <submittedName>
        <fullName evidence="1">Uncharacterized protein</fullName>
    </submittedName>
</protein>
<dbReference type="AlphaFoldDB" id="A0A2P2PIE4"/>
<reference evidence="1" key="1">
    <citation type="submission" date="2018-02" db="EMBL/GenBank/DDBJ databases">
        <title>Rhizophora mucronata_Transcriptome.</title>
        <authorList>
            <person name="Meera S.P."/>
            <person name="Sreeshan A."/>
            <person name="Augustine A."/>
        </authorList>
    </citation>
    <scope>NUCLEOTIDE SEQUENCE</scope>
    <source>
        <tissue evidence="1">Leaf</tissue>
    </source>
</reference>
<sequence length="27" mass="2988">MLLATVETILVENGSHICKRSLLLFEG</sequence>
<name>A0A2P2PIE4_RHIMU</name>
<organism evidence="1">
    <name type="scientific">Rhizophora mucronata</name>
    <name type="common">Asiatic mangrove</name>
    <dbReference type="NCBI Taxonomy" id="61149"/>
    <lineage>
        <taxon>Eukaryota</taxon>
        <taxon>Viridiplantae</taxon>
        <taxon>Streptophyta</taxon>
        <taxon>Embryophyta</taxon>
        <taxon>Tracheophyta</taxon>
        <taxon>Spermatophyta</taxon>
        <taxon>Magnoliopsida</taxon>
        <taxon>eudicotyledons</taxon>
        <taxon>Gunneridae</taxon>
        <taxon>Pentapetalae</taxon>
        <taxon>rosids</taxon>
        <taxon>fabids</taxon>
        <taxon>Malpighiales</taxon>
        <taxon>Rhizophoraceae</taxon>
        <taxon>Rhizophora</taxon>
    </lineage>
</organism>
<proteinExistence type="predicted"/>
<accession>A0A2P2PIE4</accession>
<evidence type="ECO:0000313" key="1">
    <source>
        <dbReference type="EMBL" id="MBX54429.1"/>
    </source>
</evidence>
<dbReference type="EMBL" id="GGEC01073945">
    <property type="protein sequence ID" value="MBX54429.1"/>
    <property type="molecule type" value="Transcribed_RNA"/>
</dbReference>